<proteinExistence type="predicted"/>
<evidence type="ECO:0000313" key="3">
    <source>
        <dbReference type="Proteomes" id="UP000193240"/>
    </source>
</evidence>
<organism evidence="2 3">
    <name type="scientific">Epicoccum nigrum</name>
    <name type="common">Soil fungus</name>
    <name type="synonym">Epicoccum purpurascens</name>
    <dbReference type="NCBI Taxonomy" id="105696"/>
    <lineage>
        <taxon>Eukaryota</taxon>
        <taxon>Fungi</taxon>
        <taxon>Dikarya</taxon>
        <taxon>Ascomycota</taxon>
        <taxon>Pezizomycotina</taxon>
        <taxon>Dothideomycetes</taxon>
        <taxon>Pleosporomycetidae</taxon>
        <taxon>Pleosporales</taxon>
        <taxon>Pleosporineae</taxon>
        <taxon>Didymellaceae</taxon>
        <taxon>Epicoccum</taxon>
    </lineage>
</organism>
<accession>A0A1Y2LNJ7</accession>
<sequence>MTVPDDICLKVQLNTRMLAGQGDAKTNFNKLMLAMFIALDEDRYHFAYQLINATGATNTCGFSHQGLTAYDHWTSHVSFLLSPFCFSFLLFLSASPFCFSSLLLISASPSYFFLVCFSFLLILPASEHLGS</sequence>
<gene>
    <name evidence="2" type="ORF">B5807_10339</name>
</gene>
<feature type="transmembrane region" description="Helical" evidence="1">
    <location>
        <begin position="111"/>
        <end position="130"/>
    </location>
</feature>
<dbReference type="AlphaFoldDB" id="A0A1Y2LNJ7"/>
<dbReference type="Proteomes" id="UP000193240">
    <property type="component" value="Unassembled WGS sequence"/>
</dbReference>
<keyword evidence="3" id="KW-1185">Reference proteome</keyword>
<evidence type="ECO:0000313" key="2">
    <source>
        <dbReference type="EMBL" id="OSS45310.1"/>
    </source>
</evidence>
<feature type="transmembrane region" description="Helical" evidence="1">
    <location>
        <begin position="79"/>
        <end position="105"/>
    </location>
</feature>
<reference evidence="2 3" key="1">
    <citation type="journal article" date="2017" name="Genome Announc.">
        <title>Genome sequence of the saprophytic ascomycete Epicoccum nigrum ICMP 19927 strain isolated from New Zealand.</title>
        <authorList>
            <person name="Fokin M."/>
            <person name="Fleetwood D."/>
            <person name="Weir B.S."/>
            <person name="Villas-Boas S.G."/>
        </authorList>
    </citation>
    <scope>NUCLEOTIDE SEQUENCE [LARGE SCALE GENOMIC DNA]</scope>
    <source>
        <strain evidence="2 3">ICMP 19927</strain>
    </source>
</reference>
<name>A0A1Y2LNJ7_EPING</name>
<keyword evidence="1" id="KW-0472">Membrane</keyword>
<dbReference type="EMBL" id="KZ107854">
    <property type="protein sequence ID" value="OSS45310.1"/>
    <property type="molecule type" value="Genomic_DNA"/>
</dbReference>
<keyword evidence="1" id="KW-1133">Transmembrane helix</keyword>
<dbReference type="InParanoid" id="A0A1Y2LNJ7"/>
<evidence type="ECO:0000256" key="1">
    <source>
        <dbReference type="SAM" id="Phobius"/>
    </source>
</evidence>
<keyword evidence="1" id="KW-0812">Transmembrane</keyword>
<protein>
    <submittedName>
        <fullName evidence="2">Uncharacterized protein</fullName>
    </submittedName>
</protein>